<gene>
    <name evidence="2" type="ORF">GDO78_015018</name>
</gene>
<proteinExistence type="predicted"/>
<evidence type="ECO:0000256" key="1">
    <source>
        <dbReference type="SAM" id="MobiDB-lite"/>
    </source>
</evidence>
<name>A0A8J6JX04_ELECQ</name>
<dbReference type="AlphaFoldDB" id="A0A8J6JX04"/>
<reference evidence="2" key="1">
    <citation type="thesis" date="2020" institute="ProQuest LLC" country="789 East Eisenhower Parkway, Ann Arbor, MI, USA">
        <title>Comparative Genomics and Chromosome Evolution.</title>
        <authorList>
            <person name="Mudd A.B."/>
        </authorList>
    </citation>
    <scope>NUCLEOTIDE SEQUENCE</scope>
    <source>
        <strain evidence="2">HN-11 Male</strain>
        <tissue evidence="2">Kidney and liver</tissue>
    </source>
</reference>
<dbReference type="Proteomes" id="UP000770717">
    <property type="component" value="Unassembled WGS sequence"/>
</dbReference>
<comment type="caution">
    <text evidence="2">The sequence shown here is derived from an EMBL/GenBank/DDBJ whole genome shotgun (WGS) entry which is preliminary data.</text>
</comment>
<evidence type="ECO:0000313" key="2">
    <source>
        <dbReference type="EMBL" id="KAG9467404.1"/>
    </source>
</evidence>
<protein>
    <submittedName>
        <fullName evidence="2">Uncharacterized protein</fullName>
    </submittedName>
</protein>
<organism evidence="2 3">
    <name type="scientific">Eleutherodactylus coqui</name>
    <name type="common">Puerto Rican coqui</name>
    <dbReference type="NCBI Taxonomy" id="57060"/>
    <lineage>
        <taxon>Eukaryota</taxon>
        <taxon>Metazoa</taxon>
        <taxon>Chordata</taxon>
        <taxon>Craniata</taxon>
        <taxon>Vertebrata</taxon>
        <taxon>Euteleostomi</taxon>
        <taxon>Amphibia</taxon>
        <taxon>Batrachia</taxon>
        <taxon>Anura</taxon>
        <taxon>Neobatrachia</taxon>
        <taxon>Hyloidea</taxon>
        <taxon>Eleutherodactylidae</taxon>
        <taxon>Eleutherodactylinae</taxon>
        <taxon>Eleutherodactylus</taxon>
        <taxon>Eleutherodactylus</taxon>
    </lineage>
</organism>
<sequence length="76" mass="8737">MTPIIHLQESGGWSRTPGPITEPPPHPLTNKEKILELTKKMTELLTGEVTLRGMWGTLYSNRRVWVMTVYCVVRFL</sequence>
<dbReference type="EMBL" id="WNTK01001413">
    <property type="protein sequence ID" value="KAG9467404.1"/>
    <property type="molecule type" value="Genomic_DNA"/>
</dbReference>
<accession>A0A8J6JX04</accession>
<keyword evidence="3" id="KW-1185">Reference proteome</keyword>
<evidence type="ECO:0000313" key="3">
    <source>
        <dbReference type="Proteomes" id="UP000770717"/>
    </source>
</evidence>
<feature type="region of interest" description="Disordered" evidence="1">
    <location>
        <begin position="1"/>
        <end position="29"/>
    </location>
</feature>